<evidence type="ECO:0000256" key="4">
    <source>
        <dbReference type="ARBA" id="ARBA00022679"/>
    </source>
</evidence>
<evidence type="ECO:0000313" key="11">
    <source>
        <dbReference type="EMBL" id="PWI64829.1"/>
    </source>
</evidence>
<proteinExistence type="inferred from homology"/>
<dbReference type="GO" id="GO:0005737">
    <property type="term" value="C:cytoplasm"/>
    <property type="evidence" value="ECO:0007669"/>
    <property type="project" value="TreeGrafter"/>
</dbReference>
<organism evidence="11 12">
    <name type="scientific">Purpureocillium lilacinum</name>
    <name type="common">Paecilomyces lilacinus</name>
    <dbReference type="NCBI Taxonomy" id="33203"/>
    <lineage>
        <taxon>Eukaryota</taxon>
        <taxon>Fungi</taxon>
        <taxon>Dikarya</taxon>
        <taxon>Ascomycota</taxon>
        <taxon>Pezizomycotina</taxon>
        <taxon>Sordariomycetes</taxon>
        <taxon>Hypocreomycetidae</taxon>
        <taxon>Hypocreales</taxon>
        <taxon>Ophiocordycipitaceae</taxon>
        <taxon>Purpureocillium</taxon>
    </lineage>
</organism>
<evidence type="ECO:0000256" key="1">
    <source>
        <dbReference type="ARBA" id="ARBA00004875"/>
    </source>
</evidence>
<evidence type="ECO:0000256" key="7">
    <source>
        <dbReference type="ARBA" id="ARBA00022840"/>
    </source>
</evidence>
<name>A0A2U3DRG2_PURLI</name>
<dbReference type="GO" id="GO:0046316">
    <property type="term" value="F:gluconokinase activity"/>
    <property type="evidence" value="ECO:0007669"/>
    <property type="project" value="UniProtKB-EC"/>
</dbReference>
<dbReference type="UniPathway" id="UPA00792"/>
<evidence type="ECO:0000256" key="3">
    <source>
        <dbReference type="ARBA" id="ARBA00012054"/>
    </source>
</evidence>
<feature type="region of interest" description="Disordered" evidence="10">
    <location>
        <begin position="208"/>
        <end position="231"/>
    </location>
</feature>
<dbReference type="GO" id="GO:0005524">
    <property type="term" value="F:ATP binding"/>
    <property type="evidence" value="ECO:0007669"/>
    <property type="project" value="UniProtKB-KW"/>
</dbReference>
<dbReference type="AlphaFoldDB" id="A0A2U3DRG2"/>
<dbReference type="CDD" id="cd02021">
    <property type="entry name" value="GntK"/>
    <property type="match status" value="1"/>
</dbReference>
<dbReference type="PANTHER" id="PTHR43442">
    <property type="entry name" value="GLUCONOKINASE-RELATED"/>
    <property type="match status" value="1"/>
</dbReference>
<dbReference type="EMBL" id="LCWV01000044">
    <property type="protein sequence ID" value="PWI64829.1"/>
    <property type="molecule type" value="Genomic_DNA"/>
</dbReference>
<keyword evidence="4" id="KW-0808">Transferase</keyword>
<dbReference type="NCBIfam" id="TIGR01313">
    <property type="entry name" value="therm_gnt_kin"/>
    <property type="match status" value="1"/>
</dbReference>
<dbReference type="InterPro" id="IPR006001">
    <property type="entry name" value="Therm_gnt_kin"/>
</dbReference>
<feature type="compositionally biased region" description="Low complexity" evidence="10">
    <location>
        <begin position="26"/>
        <end position="36"/>
    </location>
</feature>
<dbReference type="InterPro" id="IPR027417">
    <property type="entry name" value="P-loop_NTPase"/>
</dbReference>
<accession>A0A2U3DRG2</accession>
<comment type="caution">
    <text evidence="11">The sequence shown here is derived from an EMBL/GenBank/DDBJ whole genome shotgun (WGS) entry which is preliminary data.</text>
</comment>
<evidence type="ECO:0000256" key="9">
    <source>
        <dbReference type="ARBA" id="ARBA00048090"/>
    </source>
</evidence>
<feature type="region of interest" description="Disordered" evidence="10">
    <location>
        <begin position="467"/>
        <end position="497"/>
    </location>
</feature>
<dbReference type="Gene3D" id="3.40.50.300">
    <property type="entry name" value="P-loop containing nucleotide triphosphate hydrolases"/>
    <property type="match status" value="1"/>
</dbReference>
<reference evidence="11 12" key="1">
    <citation type="journal article" date="2016" name="Front. Microbiol.">
        <title>Genome and transcriptome sequences reveal the specific parasitism of the nematophagous Purpureocillium lilacinum 36-1.</title>
        <authorList>
            <person name="Xie J."/>
            <person name="Li S."/>
            <person name="Mo C."/>
            <person name="Xiao X."/>
            <person name="Peng D."/>
            <person name="Wang G."/>
            <person name="Xiao Y."/>
        </authorList>
    </citation>
    <scope>NUCLEOTIDE SEQUENCE [LARGE SCALE GENOMIC DNA]</scope>
    <source>
        <strain evidence="11 12">36-1</strain>
    </source>
</reference>
<keyword evidence="7" id="KW-0067">ATP-binding</keyword>
<evidence type="ECO:0000313" key="12">
    <source>
        <dbReference type="Proteomes" id="UP000245956"/>
    </source>
</evidence>
<evidence type="ECO:0000256" key="10">
    <source>
        <dbReference type="SAM" id="MobiDB-lite"/>
    </source>
</evidence>
<protein>
    <recommendedName>
        <fullName evidence="3">gluconokinase</fullName>
        <ecNumber evidence="3">2.7.1.12</ecNumber>
    </recommendedName>
    <alternativeName>
        <fullName evidence="8">Gluconate kinase</fullName>
    </alternativeName>
</protein>
<keyword evidence="5" id="KW-0547">Nucleotide-binding</keyword>
<comment type="catalytic activity">
    <reaction evidence="9">
        <text>D-gluconate + ATP = 6-phospho-D-gluconate + ADP + H(+)</text>
        <dbReference type="Rhea" id="RHEA:19433"/>
        <dbReference type="ChEBI" id="CHEBI:15378"/>
        <dbReference type="ChEBI" id="CHEBI:18391"/>
        <dbReference type="ChEBI" id="CHEBI:30616"/>
        <dbReference type="ChEBI" id="CHEBI:58759"/>
        <dbReference type="ChEBI" id="CHEBI:456216"/>
        <dbReference type="EC" id="2.7.1.12"/>
    </reaction>
</comment>
<gene>
    <name evidence="11" type="ORF">PCL_08543</name>
</gene>
<evidence type="ECO:0000256" key="2">
    <source>
        <dbReference type="ARBA" id="ARBA00008420"/>
    </source>
</evidence>
<evidence type="ECO:0000256" key="5">
    <source>
        <dbReference type="ARBA" id="ARBA00022741"/>
    </source>
</evidence>
<feature type="region of interest" description="Disordered" evidence="10">
    <location>
        <begin position="1"/>
        <end position="36"/>
    </location>
</feature>
<dbReference type="Pfam" id="PF13671">
    <property type="entry name" value="AAA_33"/>
    <property type="match status" value="1"/>
</dbReference>
<dbReference type="GO" id="GO:0005975">
    <property type="term" value="P:carbohydrate metabolic process"/>
    <property type="evidence" value="ECO:0007669"/>
    <property type="project" value="InterPro"/>
</dbReference>
<comment type="similarity">
    <text evidence="2">Belongs to the gluconokinase GntK/GntV family.</text>
</comment>
<dbReference type="SUPFAM" id="SSF52540">
    <property type="entry name" value="P-loop containing nucleoside triphosphate hydrolases"/>
    <property type="match status" value="1"/>
</dbReference>
<sequence length="551" mass="59180">MLSYDNSMPVNGVNGQDAAPSGPGQSASNRASSAAAGGRAQKHHHIWLVTGPAGCGKTTVAEYLAGALDVPYIEGDSVRRPSLAGDTCVTTRFHTEANIEKMRSGVPLTDADRWDWLTALRDESMGRLNRGSEGVVVTCSALKRKYRDVIRVAAYYDHDILVHFIFLSASPDVLLERVSNRKGHYMGANMVKSQFDILEPPAQDERDVFSIDGGSSGPRVSRPGGRTMGRPGEAREGEIHYTTPQFPSLDPVSGHHVVDTRRQRLASRTNREDGGRASPPLQLVGADARDATVGYHVVLHSSGTTYCTTYRTAHVALVVIQSQDDLHAQKHPALGKPMMARACPGASTCVAQRSGGATAMCMRKRPPACRACSKGKYDGHDVQPATPHVTRAVFSAQRLGVALVVDVLHHHHERIWMGGMGWDGGGHASLPVDNIIGKGEDDDVDDAQFRCVSTHNQAPLGEAHRVLRGGKKEKRASPQPPDVRLTTDRSLCRGAETPEPELSNIIQYPSAVSPSGTGARAGVLVVLVLLFAGMRVLPRGESGPVRERLGG</sequence>
<evidence type="ECO:0000256" key="6">
    <source>
        <dbReference type="ARBA" id="ARBA00022777"/>
    </source>
</evidence>
<keyword evidence="6" id="KW-0418">Kinase</keyword>
<feature type="region of interest" description="Disordered" evidence="10">
    <location>
        <begin position="262"/>
        <end position="282"/>
    </location>
</feature>
<dbReference type="PANTHER" id="PTHR43442:SF3">
    <property type="entry name" value="GLUCONOKINASE-RELATED"/>
    <property type="match status" value="1"/>
</dbReference>
<comment type="pathway">
    <text evidence="1">Carbohydrate acid metabolism; D-gluconate degradation.</text>
</comment>
<evidence type="ECO:0000256" key="8">
    <source>
        <dbReference type="ARBA" id="ARBA00029835"/>
    </source>
</evidence>
<dbReference type="EC" id="2.7.1.12" evidence="3"/>
<dbReference type="Proteomes" id="UP000245956">
    <property type="component" value="Unassembled WGS sequence"/>
</dbReference>